<dbReference type="HAMAP" id="MF_01914">
    <property type="entry name" value="LPS_assembly_LptA"/>
    <property type="match status" value="1"/>
</dbReference>
<dbReference type="EMBL" id="SRPF01000002">
    <property type="protein sequence ID" value="TGN40007.1"/>
    <property type="molecule type" value="Genomic_DNA"/>
</dbReference>
<evidence type="ECO:0000256" key="2">
    <source>
        <dbReference type="ARBA" id="ARBA00022729"/>
    </source>
</evidence>
<feature type="compositionally biased region" description="Polar residues" evidence="5">
    <location>
        <begin position="178"/>
        <end position="197"/>
    </location>
</feature>
<comment type="caution">
    <text evidence="7">The sequence shown here is derived from an EMBL/GenBank/DDBJ whole genome shotgun (WGS) entry which is preliminary data.</text>
</comment>
<accession>A0A4Z1BJR2</accession>
<evidence type="ECO:0000256" key="5">
    <source>
        <dbReference type="SAM" id="MobiDB-lite"/>
    </source>
</evidence>
<dbReference type="Gene3D" id="2.60.450.10">
    <property type="entry name" value="Lipopolysaccharide (LPS) transport protein A like domain"/>
    <property type="match status" value="1"/>
</dbReference>
<dbReference type="GO" id="GO:0017089">
    <property type="term" value="F:glycolipid transfer activity"/>
    <property type="evidence" value="ECO:0007669"/>
    <property type="project" value="TreeGrafter"/>
</dbReference>
<dbReference type="Pfam" id="PF03968">
    <property type="entry name" value="LptD_N"/>
    <property type="match status" value="1"/>
</dbReference>
<evidence type="ECO:0000313" key="8">
    <source>
        <dbReference type="Proteomes" id="UP000298325"/>
    </source>
</evidence>
<dbReference type="InterPro" id="IPR014340">
    <property type="entry name" value="LptA"/>
</dbReference>
<keyword evidence="3 4" id="KW-0574">Periplasm</keyword>
<dbReference type="RefSeq" id="WP_135802671.1">
    <property type="nucleotide sequence ID" value="NZ_SRPF01000002.1"/>
</dbReference>
<feature type="region of interest" description="Disordered" evidence="5">
    <location>
        <begin position="160"/>
        <end position="197"/>
    </location>
</feature>
<evidence type="ECO:0000259" key="6">
    <source>
        <dbReference type="Pfam" id="PF03968"/>
    </source>
</evidence>
<dbReference type="PANTHER" id="PTHR36504">
    <property type="entry name" value="LIPOPOLYSACCHARIDE EXPORT SYSTEM PROTEIN LPTA"/>
    <property type="match status" value="1"/>
</dbReference>
<comment type="similarity">
    <text evidence="4">Belongs to the LptA family.</text>
</comment>
<evidence type="ECO:0000313" key="7">
    <source>
        <dbReference type="EMBL" id="TGN40007.1"/>
    </source>
</evidence>
<dbReference type="PANTHER" id="PTHR36504:SF1">
    <property type="entry name" value="LIPOPOLYSACCHARIDE EXPORT SYSTEM PROTEIN LPTA"/>
    <property type="match status" value="1"/>
</dbReference>
<dbReference type="GO" id="GO:0001530">
    <property type="term" value="F:lipopolysaccharide binding"/>
    <property type="evidence" value="ECO:0007669"/>
    <property type="project" value="InterPro"/>
</dbReference>
<dbReference type="InterPro" id="IPR052037">
    <property type="entry name" value="LPS_export_LptA"/>
</dbReference>
<evidence type="ECO:0000256" key="4">
    <source>
        <dbReference type="HAMAP-Rule" id="MF_01914"/>
    </source>
</evidence>
<dbReference type="NCBIfam" id="TIGR03002">
    <property type="entry name" value="outer_YhbN_LptA"/>
    <property type="match status" value="1"/>
</dbReference>
<dbReference type="GO" id="GO:0015920">
    <property type="term" value="P:lipopolysaccharide transport"/>
    <property type="evidence" value="ECO:0007669"/>
    <property type="project" value="UniProtKB-UniRule"/>
</dbReference>
<comment type="subunit">
    <text evidence="4">Component of the lipopolysaccharide transport and assembly complex.</text>
</comment>
<sequence length="197" mass="21216" precursor="true">MKPVINCSRQIIGKSRKASAILPLLLVLFAPVTGAFELDSDTPIRVSADNARLDDSQGIATYTGDVEMSQGNILLTADRVVLHRSENGVSRIEANGQPARYNQPAVEGQGETTAQALNITWSADDNRVTFEREAVIEQDGNLFRGDLIHYDSVERVVTAEGSADQGDGGGRVEMVIQPRNSRSSENGQEADGSSESQ</sequence>
<dbReference type="GO" id="GO:0030288">
    <property type="term" value="C:outer membrane-bounded periplasmic space"/>
    <property type="evidence" value="ECO:0007669"/>
    <property type="project" value="TreeGrafter"/>
</dbReference>
<dbReference type="GO" id="GO:0043165">
    <property type="term" value="P:Gram-negative-bacterium-type cell outer membrane assembly"/>
    <property type="evidence" value="ECO:0007669"/>
    <property type="project" value="UniProtKB-UniRule"/>
</dbReference>
<evidence type="ECO:0000256" key="1">
    <source>
        <dbReference type="ARBA" id="ARBA00022448"/>
    </source>
</evidence>
<name>A0A4Z1BJR2_9GAMM</name>
<keyword evidence="1 4" id="KW-0813">Transport</keyword>
<comment type="subcellular location">
    <subcellularLocation>
        <location evidence="4">Periplasm</location>
    </subcellularLocation>
</comment>
<dbReference type="Proteomes" id="UP000298325">
    <property type="component" value="Unassembled WGS sequence"/>
</dbReference>
<comment type="function">
    <text evidence="4">Involved in the assembly of lipopolysaccharide (LPS). Required for the translocation of LPS from the inner membrane to the outer membrane. May form a bridge between the inner membrane and the outer membrane, via interactions with LptC and LptD, thereby facilitating LPS transfer across the periplasm.</text>
</comment>
<gene>
    <name evidence="4 7" type="primary">lptA</name>
    <name evidence="7" type="ORF">E5Q11_06850</name>
</gene>
<reference evidence="7 8" key="1">
    <citation type="submission" date="2019-04" db="EMBL/GenBank/DDBJ databases">
        <authorList>
            <person name="Park S."/>
            <person name="Yoon J.-H."/>
        </authorList>
    </citation>
    <scope>NUCLEOTIDE SEQUENCE [LARGE SCALE GENOMIC DNA]</scope>
    <source>
        <strain evidence="7 8">HJM-18</strain>
    </source>
</reference>
<feature type="domain" description="Organic solvent tolerance-like N-terminal" evidence="6">
    <location>
        <begin position="46"/>
        <end position="154"/>
    </location>
</feature>
<keyword evidence="2 4" id="KW-0732">Signal</keyword>
<dbReference type="AlphaFoldDB" id="A0A4Z1BJR2"/>
<proteinExistence type="inferred from homology"/>
<protein>
    <recommendedName>
        <fullName evidence="4">Lipopolysaccharide export system protein LptA</fullName>
    </recommendedName>
</protein>
<dbReference type="InterPro" id="IPR005653">
    <property type="entry name" value="OstA-like_N"/>
</dbReference>
<evidence type="ECO:0000256" key="3">
    <source>
        <dbReference type="ARBA" id="ARBA00022764"/>
    </source>
</evidence>
<feature type="chain" id="PRO_5021521694" description="Lipopolysaccharide export system protein LptA" evidence="4">
    <location>
        <begin position="36"/>
        <end position="197"/>
    </location>
</feature>
<organism evidence="7 8">
    <name type="scientific">Marinobacter confluentis</name>
    <dbReference type="NCBI Taxonomy" id="1697557"/>
    <lineage>
        <taxon>Bacteria</taxon>
        <taxon>Pseudomonadati</taxon>
        <taxon>Pseudomonadota</taxon>
        <taxon>Gammaproteobacteria</taxon>
        <taxon>Pseudomonadales</taxon>
        <taxon>Marinobacteraceae</taxon>
        <taxon>Marinobacter</taxon>
    </lineage>
</organism>
<keyword evidence="8" id="KW-1185">Reference proteome</keyword>
<dbReference type="GO" id="GO:0009279">
    <property type="term" value="C:cell outer membrane"/>
    <property type="evidence" value="ECO:0007669"/>
    <property type="project" value="TreeGrafter"/>
</dbReference>
<dbReference type="OrthoDB" id="9795964at2"/>
<feature type="signal peptide" evidence="4">
    <location>
        <begin position="1"/>
        <end position="35"/>
    </location>
</feature>